<dbReference type="EMBL" id="JAHUTI010010589">
    <property type="protein sequence ID" value="MED6235574.1"/>
    <property type="molecule type" value="Genomic_DNA"/>
</dbReference>
<dbReference type="Proteomes" id="UP001345963">
    <property type="component" value="Unassembled WGS sequence"/>
</dbReference>
<evidence type="ECO:0000313" key="1">
    <source>
        <dbReference type="EMBL" id="MED6235574.1"/>
    </source>
</evidence>
<sequence>MWVRSCNEPSIPAFISTTTHNPLVFFTTILLFPEEINSCFFFLHLLYHLQVVFFLCPLSCSLSGSTKPVFLSFRARLNSPKNRICSHALISIASTSQVSEEGFPASRSLYCHLLAITVIT</sequence>
<organism evidence="1 2">
    <name type="scientific">Ataeniobius toweri</name>
    <dbReference type="NCBI Taxonomy" id="208326"/>
    <lineage>
        <taxon>Eukaryota</taxon>
        <taxon>Metazoa</taxon>
        <taxon>Chordata</taxon>
        <taxon>Craniata</taxon>
        <taxon>Vertebrata</taxon>
        <taxon>Euteleostomi</taxon>
        <taxon>Actinopterygii</taxon>
        <taxon>Neopterygii</taxon>
        <taxon>Teleostei</taxon>
        <taxon>Neoteleostei</taxon>
        <taxon>Acanthomorphata</taxon>
        <taxon>Ovalentaria</taxon>
        <taxon>Atherinomorphae</taxon>
        <taxon>Cyprinodontiformes</taxon>
        <taxon>Goodeidae</taxon>
        <taxon>Ataeniobius</taxon>
    </lineage>
</organism>
<accession>A0ABU7ACR7</accession>
<protein>
    <submittedName>
        <fullName evidence="1">Uncharacterized protein</fullName>
    </submittedName>
</protein>
<proteinExistence type="predicted"/>
<name>A0ABU7ACR7_9TELE</name>
<reference evidence="1 2" key="1">
    <citation type="submission" date="2021-07" db="EMBL/GenBank/DDBJ databases">
        <authorList>
            <person name="Palmer J.M."/>
        </authorList>
    </citation>
    <scope>NUCLEOTIDE SEQUENCE [LARGE SCALE GENOMIC DNA]</scope>
    <source>
        <strain evidence="1 2">AT_MEX2019</strain>
        <tissue evidence="1">Muscle</tissue>
    </source>
</reference>
<evidence type="ECO:0000313" key="2">
    <source>
        <dbReference type="Proteomes" id="UP001345963"/>
    </source>
</evidence>
<keyword evidence="2" id="KW-1185">Reference proteome</keyword>
<comment type="caution">
    <text evidence="1">The sequence shown here is derived from an EMBL/GenBank/DDBJ whole genome shotgun (WGS) entry which is preliminary data.</text>
</comment>
<gene>
    <name evidence="1" type="ORF">ATANTOWER_029257</name>
</gene>